<gene>
    <name evidence="6" type="ORF">EV644_115142</name>
</gene>
<evidence type="ECO:0000256" key="5">
    <source>
        <dbReference type="SAM" id="MobiDB-lite"/>
    </source>
</evidence>
<comment type="caution">
    <text evidence="6">The sequence shown here is derived from an EMBL/GenBank/DDBJ whole genome shotgun (WGS) entry which is preliminary data.</text>
</comment>
<dbReference type="SUPFAM" id="SSF55486">
    <property type="entry name" value="Metalloproteases ('zincins'), catalytic domain"/>
    <property type="match status" value="1"/>
</dbReference>
<feature type="compositionally biased region" description="Basic and acidic residues" evidence="5">
    <location>
        <begin position="215"/>
        <end position="226"/>
    </location>
</feature>
<organism evidence="6 7">
    <name type="scientific">Kribbella orskensis</name>
    <dbReference type="NCBI Taxonomy" id="2512216"/>
    <lineage>
        <taxon>Bacteria</taxon>
        <taxon>Bacillati</taxon>
        <taxon>Actinomycetota</taxon>
        <taxon>Actinomycetes</taxon>
        <taxon>Propionibacteriales</taxon>
        <taxon>Kribbellaceae</taxon>
        <taxon>Kribbella</taxon>
    </lineage>
</organism>
<feature type="region of interest" description="Disordered" evidence="5">
    <location>
        <begin position="215"/>
        <end position="241"/>
    </location>
</feature>
<accession>A0ABY2BDP4</accession>
<reference evidence="6 7" key="1">
    <citation type="journal article" date="2015" name="Stand. Genomic Sci.">
        <title>Genomic Encyclopedia of Bacterial and Archaeal Type Strains, Phase III: the genomes of soil and plant-associated and newly described type strains.</title>
        <authorList>
            <person name="Whitman W.B."/>
            <person name="Woyke T."/>
            <person name="Klenk H.P."/>
            <person name="Zhou Y."/>
            <person name="Lilburn T.G."/>
            <person name="Beck B.J."/>
            <person name="De Vos P."/>
            <person name="Vandamme P."/>
            <person name="Eisen J.A."/>
            <person name="Garrity G."/>
            <person name="Hugenholtz P."/>
            <person name="Kyrpides N.C."/>
        </authorList>
    </citation>
    <scope>NUCLEOTIDE SEQUENCE [LARGE SCALE GENOMIC DNA]</scope>
    <source>
        <strain evidence="6 7">VKM Ac-2538</strain>
    </source>
</reference>
<dbReference type="PANTHER" id="PTHR30168">
    <property type="entry name" value="PUTATIVE MEMBRANE PROTEIN YPFJ"/>
    <property type="match status" value="1"/>
</dbReference>
<dbReference type="EMBL" id="SLWM01000015">
    <property type="protein sequence ID" value="TCO17120.1"/>
    <property type="molecule type" value="Genomic_DNA"/>
</dbReference>
<dbReference type="InterPro" id="IPR007343">
    <property type="entry name" value="Uncharacterised_pept_Zn_put"/>
</dbReference>
<proteinExistence type="predicted"/>
<sequence length="241" mass="25316">MYDAEIVLKRTALGWPATAMAVAVFASGCTTSSAPPDGSTAETTQSAQPTQTAQAAVDREAMQDDEQTAVKAVDGFWRRHFAQQFGQPYRSPRVAGAYTGTDGPSCGGEPSVPFNAFYCLPGDFLAWDEDLMAAGYSQIGDAWVYLIIAHEWGHAIQARLDNDLVSVAAELQADCLAGAALQGAADEGVIAIEPGDGEELAKTLAAVADDYPWTKESDHGSAEERTSSFNTGVQGGVSACI</sequence>
<name>A0ABY2BDP4_9ACTN</name>
<evidence type="ECO:0000256" key="3">
    <source>
        <dbReference type="ARBA" id="ARBA00022989"/>
    </source>
</evidence>
<evidence type="ECO:0000256" key="4">
    <source>
        <dbReference type="ARBA" id="ARBA00023136"/>
    </source>
</evidence>
<evidence type="ECO:0000313" key="7">
    <source>
        <dbReference type="Proteomes" id="UP000295818"/>
    </source>
</evidence>
<keyword evidence="7" id="KW-1185">Reference proteome</keyword>
<evidence type="ECO:0000256" key="1">
    <source>
        <dbReference type="ARBA" id="ARBA00004167"/>
    </source>
</evidence>
<dbReference type="RefSeq" id="WP_199240089.1">
    <property type="nucleotide sequence ID" value="NZ_SLWM01000015.1"/>
</dbReference>
<evidence type="ECO:0008006" key="8">
    <source>
        <dbReference type="Google" id="ProtNLM"/>
    </source>
</evidence>
<dbReference type="Pfam" id="PF04228">
    <property type="entry name" value="Zn_peptidase"/>
    <property type="match status" value="1"/>
</dbReference>
<dbReference type="PANTHER" id="PTHR30168:SF0">
    <property type="entry name" value="INNER MEMBRANE PROTEIN"/>
    <property type="match status" value="1"/>
</dbReference>
<keyword evidence="3" id="KW-1133">Transmembrane helix</keyword>
<evidence type="ECO:0000313" key="6">
    <source>
        <dbReference type="EMBL" id="TCO17120.1"/>
    </source>
</evidence>
<keyword evidence="4" id="KW-0472">Membrane</keyword>
<evidence type="ECO:0000256" key="2">
    <source>
        <dbReference type="ARBA" id="ARBA00022692"/>
    </source>
</evidence>
<keyword evidence="2" id="KW-0812">Transmembrane</keyword>
<dbReference type="Proteomes" id="UP000295818">
    <property type="component" value="Unassembled WGS sequence"/>
</dbReference>
<protein>
    <recommendedName>
        <fullName evidence="8">Metalloprotease</fullName>
    </recommendedName>
</protein>
<comment type="subcellular location">
    <subcellularLocation>
        <location evidence="1">Membrane</location>
        <topology evidence="1">Single-pass membrane protein</topology>
    </subcellularLocation>
</comment>